<accession>A0A1U9YWV7</accession>
<dbReference type="OrthoDB" id="9806585at2"/>
<dbReference type="Gene3D" id="3.30.1540.10">
    <property type="entry name" value="formyl-coa transferase, domain 3"/>
    <property type="match status" value="1"/>
</dbReference>
<gene>
    <name evidence="2" type="primary">bbsF_3</name>
    <name evidence="2" type="ORF">Mame_00533</name>
</gene>
<reference evidence="2 3" key="1">
    <citation type="submission" date="2017-03" db="EMBL/GenBank/DDBJ databases">
        <title>Foreign affairs: Plasmid Transfer between Roseobacters and Rhizobia.</title>
        <authorList>
            <person name="Bartling P."/>
            <person name="Bunk B."/>
            <person name="Overmann J."/>
            <person name="Brinkmann H."/>
            <person name="Petersen J."/>
        </authorList>
    </citation>
    <scope>NUCLEOTIDE SEQUENCE [LARGE SCALE GENOMIC DNA]</scope>
    <source>
        <strain evidence="2 3">MACL11</strain>
    </source>
</reference>
<dbReference type="PANTHER" id="PTHR48207">
    <property type="entry name" value="SUCCINATE--HYDROXYMETHYLGLUTARATE COA-TRANSFERASE"/>
    <property type="match status" value="1"/>
</dbReference>
<dbReference type="InterPro" id="IPR003673">
    <property type="entry name" value="CoA-Trfase_fam_III"/>
</dbReference>
<dbReference type="Proteomes" id="UP000191135">
    <property type="component" value="Chromosome"/>
</dbReference>
<dbReference type="InterPro" id="IPR023606">
    <property type="entry name" value="CoA-Trfase_III_dom_1_sf"/>
</dbReference>
<protein>
    <submittedName>
        <fullName evidence="2">Succinyl-CoA:(R)-benzylsuccinate CoA-transferase subunit BbsF</fullName>
        <ecNumber evidence="2">2.8.3.15</ecNumber>
    </submittedName>
</protein>
<proteinExistence type="predicted"/>
<dbReference type="InterPro" id="IPR050483">
    <property type="entry name" value="CoA-transferase_III_domain"/>
</dbReference>
<dbReference type="KEGG" id="mmed:Mame_00533"/>
<dbReference type="AlphaFoldDB" id="A0A1U9YWV7"/>
<evidence type="ECO:0000313" key="3">
    <source>
        <dbReference type="Proteomes" id="UP000191135"/>
    </source>
</evidence>
<dbReference type="Pfam" id="PF02515">
    <property type="entry name" value="CoA_transf_3"/>
    <property type="match status" value="1"/>
</dbReference>
<evidence type="ECO:0000256" key="1">
    <source>
        <dbReference type="ARBA" id="ARBA00022679"/>
    </source>
</evidence>
<dbReference type="Gene3D" id="3.40.50.10540">
    <property type="entry name" value="Crotonobetainyl-coa:carnitine coa-transferase, domain 1"/>
    <property type="match status" value="1"/>
</dbReference>
<dbReference type="RefSeq" id="WP_018066267.1">
    <property type="nucleotide sequence ID" value="NZ_AQWH01000021.1"/>
</dbReference>
<keyword evidence="3" id="KW-1185">Reference proteome</keyword>
<dbReference type="PANTHER" id="PTHR48207:SF3">
    <property type="entry name" value="SUCCINATE--HYDROXYMETHYLGLUTARATE COA-TRANSFERASE"/>
    <property type="match status" value="1"/>
</dbReference>
<keyword evidence="1 2" id="KW-0808">Transferase</keyword>
<dbReference type="SUPFAM" id="SSF89796">
    <property type="entry name" value="CoA-transferase family III (CaiB/BaiF)"/>
    <property type="match status" value="1"/>
</dbReference>
<dbReference type="InterPro" id="IPR044855">
    <property type="entry name" value="CoA-Trfase_III_dom3_sf"/>
</dbReference>
<organism evidence="2 3">
    <name type="scientific">Martelella mediterranea DSM 17316</name>
    <dbReference type="NCBI Taxonomy" id="1122214"/>
    <lineage>
        <taxon>Bacteria</taxon>
        <taxon>Pseudomonadati</taxon>
        <taxon>Pseudomonadota</taxon>
        <taxon>Alphaproteobacteria</taxon>
        <taxon>Hyphomicrobiales</taxon>
        <taxon>Aurantimonadaceae</taxon>
        <taxon>Martelella</taxon>
    </lineage>
</organism>
<dbReference type="EC" id="2.8.3.15" evidence="2"/>
<sequence length="397" mass="41932">MKPLAGIRIADFTVHAAGPFCTHMLSQLGAECIKIETALRPDIFRKPHAVYGRVGPATFDQVASNKLSVRLNLKHPEGVALAKRLVASSDLAAESFRAGVMERLGLGYEALKAVKNDIVMLSVSSSGQTGPDSHFAGYAPLFGAWGGLGHLTGYEDGPPVEMRHVMDHSVGMNAALAAVAALTRRRRTGGGCHVDIAAREVASSLVGDAITAASAGLHQHRMGNADPQFAPHGLYATREEDRWLSIAVTSDAEWAAFAGIIGHPELAGDSRFATAAARVEARAALDPIVAAWAAGVEAEAAARVLQAKGIAAHVSWRAADIAADPHMRGRGSVVEVTETDGSHRMAAGFPARFSASDAPGMTRGTPGLGEHEDYVYGELLGIGRKERDRLVEERVIY</sequence>
<dbReference type="EMBL" id="CP020330">
    <property type="protein sequence ID" value="AQZ49916.1"/>
    <property type="molecule type" value="Genomic_DNA"/>
</dbReference>
<dbReference type="eggNOG" id="COG1804">
    <property type="taxonomic scope" value="Bacteria"/>
</dbReference>
<dbReference type="STRING" id="1122214.Mame_00533"/>
<dbReference type="GO" id="GO:0033877">
    <property type="term" value="F:succinyl-CoA:(R)-benzylsuccinate CoA-transferase activity"/>
    <property type="evidence" value="ECO:0007669"/>
    <property type="project" value="UniProtKB-EC"/>
</dbReference>
<evidence type="ECO:0000313" key="2">
    <source>
        <dbReference type="EMBL" id="AQZ49916.1"/>
    </source>
</evidence>
<name>A0A1U9YWV7_9HYPH</name>